<dbReference type="PANTHER" id="PTHR37184:SF2">
    <property type="entry name" value="CLAVATA3_ESR (CLE)-RELATED PROTEIN 43"/>
    <property type="match status" value="1"/>
</dbReference>
<evidence type="ECO:0000256" key="1">
    <source>
        <dbReference type="SAM" id="MobiDB-lite"/>
    </source>
</evidence>
<organism evidence="3">
    <name type="scientific">Davidia involucrata</name>
    <name type="common">Dove tree</name>
    <dbReference type="NCBI Taxonomy" id="16924"/>
    <lineage>
        <taxon>Eukaryota</taxon>
        <taxon>Viridiplantae</taxon>
        <taxon>Streptophyta</taxon>
        <taxon>Embryophyta</taxon>
        <taxon>Tracheophyta</taxon>
        <taxon>Spermatophyta</taxon>
        <taxon>Magnoliopsida</taxon>
        <taxon>eudicotyledons</taxon>
        <taxon>Gunneridae</taxon>
        <taxon>Pentapetalae</taxon>
        <taxon>asterids</taxon>
        <taxon>Cornales</taxon>
        <taxon>Nyssaceae</taxon>
        <taxon>Davidia</taxon>
    </lineage>
</organism>
<evidence type="ECO:0000313" key="3">
    <source>
        <dbReference type="EMBL" id="MPA66377.1"/>
    </source>
</evidence>
<keyword evidence="2" id="KW-1133">Transmembrane helix</keyword>
<dbReference type="InterPro" id="IPR040274">
    <property type="entry name" value="CLE27/CLE43"/>
</dbReference>
<keyword evidence="2" id="KW-0472">Membrane</keyword>
<sequence>MSFAGGRRIMYSSLVVVLLIISVLHIWVFSDCRVGAIRIYPPSSVAEEEESQTMKATKSEGDLFHKYFNGRVSDLNSTQNGFQDNKRRVPSCPDPLHNK</sequence>
<protein>
    <submittedName>
        <fullName evidence="3">Putative CLAVATA3/ESR (CLE)-related protein 27</fullName>
    </submittedName>
</protein>
<evidence type="ECO:0000256" key="2">
    <source>
        <dbReference type="SAM" id="Phobius"/>
    </source>
</evidence>
<name>A0A5B7BC09_DAVIN</name>
<dbReference type="EMBL" id="GHES01035818">
    <property type="protein sequence ID" value="MPA66377.1"/>
    <property type="molecule type" value="Transcribed_RNA"/>
</dbReference>
<gene>
    <name evidence="3" type="ORF">Din_035818</name>
</gene>
<proteinExistence type="predicted"/>
<accession>A0A5B7BC09</accession>
<feature type="region of interest" description="Disordered" evidence="1">
    <location>
        <begin position="76"/>
        <end position="99"/>
    </location>
</feature>
<keyword evidence="2" id="KW-0812">Transmembrane</keyword>
<feature type="transmembrane region" description="Helical" evidence="2">
    <location>
        <begin position="9"/>
        <end position="29"/>
    </location>
</feature>
<dbReference type="PANTHER" id="PTHR37184">
    <property type="entry name" value="CLAVATA3/ESR (CLE)-RELATED PROTEIN 27"/>
    <property type="match status" value="1"/>
</dbReference>
<reference evidence="3" key="1">
    <citation type="submission" date="2019-08" db="EMBL/GenBank/DDBJ databases">
        <title>Reference gene set and small RNA set construction with multiple tissues from Davidia involucrata Baill.</title>
        <authorList>
            <person name="Yang H."/>
            <person name="Zhou C."/>
            <person name="Li G."/>
            <person name="Wang J."/>
            <person name="Gao P."/>
            <person name="Wang M."/>
            <person name="Wang R."/>
            <person name="Zhao Y."/>
        </authorList>
    </citation>
    <scope>NUCLEOTIDE SEQUENCE</scope>
    <source>
        <tissue evidence="3">Mixed with DoveR01_LX</tissue>
    </source>
</reference>
<dbReference type="AlphaFoldDB" id="A0A5B7BC09"/>